<dbReference type="EMBL" id="CM047741">
    <property type="protein sequence ID" value="KAJ0038440.1"/>
    <property type="molecule type" value="Genomic_DNA"/>
</dbReference>
<sequence length="83" mass="9367">MIRGRSLSELPDLCSFITVVPILSTHAQFSSYETIRKLLEAGFELHWSVECKNCVGAGDFCFLNVDTLTCPENTCKLLFLHKQ</sequence>
<dbReference type="Proteomes" id="UP001163603">
    <property type="component" value="Chromosome 6"/>
</dbReference>
<protein>
    <submittedName>
        <fullName evidence="1">Uncharacterized protein</fullName>
    </submittedName>
</protein>
<organism evidence="1 2">
    <name type="scientific">Pistacia integerrima</name>
    <dbReference type="NCBI Taxonomy" id="434235"/>
    <lineage>
        <taxon>Eukaryota</taxon>
        <taxon>Viridiplantae</taxon>
        <taxon>Streptophyta</taxon>
        <taxon>Embryophyta</taxon>
        <taxon>Tracheophyta</taxon>
        <taxon>Spermatophyta</taxon>
        <taxon>Magnoliopsida</taxon>
        <taxon>eudicotyledons</taxon>
        <taxon>Gunneridae</taxon>
        <taxon>Pentapetalae</taxon>
        <taxon>rosids</taxon>
        <taxon>malvids</taxon>
        <taxon>Sapindales</taxon>
        <taxon>Anacardiaceae</taxon>
        <taxon>Pistacia</taxon>
    </lineage>
</organism>
<proteinExistence type="predicted"/>
<reference evidence="2" key="1">
    <citation type="journal article" date="2023" name="G3 (Bethesda)">
        <title>Genome assembly and association tests identify interacting loci associated with vigor, precocity, and sex in interspecific pistachio rootstocks.</title>
        <authorList>
            <person name="Palmer W."/>
            <person name="Jacygrad E."/>
            <person name="Sagayaradj S."/>
            <person name="Cavanaugh K."/>
            <person name="Han R."/>
            <person name="Bertier L."/>
            <person name="Beede B."/>
            <person name="Kafkas S."/>
            <person name="Golino D."/>
            <person name="Preece J."/>
            <person name="Michelmore R."/>
        </authorList>
    </citation>
    <scope>NUCLEOTIDE SEQUENCE [LARGE SCALE GENOMIC DNA]</scope>
</reference>
<evidence type="ECO:0000313" key="2">
    <source>
        <dbReference type="Proteomes" id="UP001163603"/>
    </source>
</evidence>
<name>A0ACC0YM40_9ROSI</name>
<keyword evidence="2" id="KW-1185">Reference proteome</keyword>
<accession>A0ACC0YM40</accession>
<comment type="caution">
    <text evidence="1">The sequence shown here is derived from an EMBL/GenBank/DDBJ whole genome shotgun (WGS) entry which is preliminary data.</text>
</comment>
<evidence type="ECO:0000313" key="1">
    <source>
        <dbReference type="EMBL" id="KAJ0038440.1"/>
    </source>
</evidence>
<gene>
    <name evidence="1" type="ORF">Pint_22133</name>
</gene>